<reference evidence="4" key="1">
    <citation type="journal article" date="2020" name="mSystems">
        <title>Genome- and Community-Level Interaction Insights into Carbon Utilization and Element Cycling Functions of Hydrothermarchaeota in Hydrothermal Sediment.</title>
        <authorList>
            <person name="Zhou Z."/>
            <person name="Liu Y."/>
            <person name="Xu W."/>
            <person name="Pan J."/>
            <person name="Luo Z.H."/>
            <person name="Li M."/>
        </authorList>
    </citation>
    <scope>NUCLEOTIDE SEQUENCE [LARGE SCALE GENOMIC DNA]</scope>
    <source>
        <strain evidence="4">SpSt-349</strain>
    </source>
</reference>
<dbReference type="SUPFAM" id="SSF54565">
    <property type="entry name" value="Ribosomal protein S16"/>
    <property type="match status" value="1"/>
</dbReference>
<evidence type="ECO:0000256" key="2">
    <source>
        <dbReference type="ARBA" id="ARBA00023274"/>
    </source>
</evidence>
<accession>A0A831U2C2</accession>
<dbReference type="EMBL" id="DSOV01000044">
    <property type="protein sequence ID" value="HEN42794.1"/>
    <property type="molecule type" value="Genomic_DNA"/>
</dbReference>
<keyword evidence="2 3" id="KW-0687">Ribonucleoprotein</keyword>
<name>A0A831U2C2_GEOME</name>
<evidence type="ECO:0000313" key="4">
    <source>
        <dbReference type="EMBL" id="HEN42794.1"/>
    </source>
</evidence>
<dbReference type="HAMAP" id="MF_00385">
    <property type="entry name" value="Ribosomal_bS16"/>
    <property type="match status" value="1"/>
</dbReference>
<organism evidence="4">
    <name type="scientific">Geobacter metallireducens</name>
    <dbReference type="NCBI Taxonomy" id="28232"/>
    <lineage>
        <taxon>Bacteria</taxon>
        <taxon>Pseudomonadati</taxon>
        <taxon>Thermodesulfobacteriota</taxon>
        <taxon>Desulfuromonadia</taxon>
        <taxon>Geobacterales</taxon>
        <taxon>Geobacteraceae</taxon>
        <taxon>Geobacter</taxon>
    </lineage>
</organism>
<dbReference type="PROSITE" id="PS00732">
    <property type="entry name" value="RIBOSOMAL_S16"/>
    <property type="match status" value="1"/>
</dbReference>
<keyword evidence="1 3" id="KW-0689">Ribosomal protein</keyword>
<dbReference type="GO" id="GO:0006412">
    <property type="term" value="P:translation"/>
    <property type="evidence" value="ECO:0007669"/>
    <property type="project" value="UniProtKB-UniRule"/>
</dbReference>
<evidence type="ECO:0000256" key="3">
    <source>
        <dbReference type="HAMAP-Rule" id="MF_00385"/>
    </source>
</evidence>
<proteinExistence type="inferred from homology"/>
<dbReference type="InterPro" id="IPR000307">
    <property type="entry name" value="Ribosomal_bS16"/>
</dbReference>
<dbReference type="PANTHER" id="PTHR12919:SF20">
    <property type="entry name" value="SMALL RIBOSOMAL SUBUNIT PROTEIN BS16M"/>
    <property type="match status" value="1"/>
</dbReference>
<dbReference type="InterPro" id="IPR023803">
    <property type="entry name" value="Ribosomal_bS16_dom_sf"/>
</dbReference>
<protein>
    <recommendedName>
        <fullName evidence="3">Small ribosomal subunit protein bS16</fullName>
    </recommendedName>
</protein>
<sequence>MAIKMRLARAGAKKKPFYQIVVADVRSRRDGRFIENVGTYDPNQNPAAVKFEEVKALEWLGKGAQPTDTVKQMLKTTGLWEKFTTKPA</sequence>
<gene>
    <name evidence="3" type="primary">rpsP</name>
    <name evidence="4" type="ORF">ENQ87_10555</name>
</gene>
<dbReference type="NCBIfam" id="TIGR00002">
    <property type="entry name" value="S16"/>
    <property type="match status" value="1"/>
</dbReference>
<dbReference type="GO" id="GO:0005737">
    <property type="term" value="C:cytoplasm"/>
    <property type="evidence" value="ECO:0007669"/>
    <property type="project" value="UniProtKB-ARBA"/>
</dbReference>
<dbReference type="Pfam" id="PF00886">
    <property type="entry name" value="Ribosomal_S16"/>
    <property type="match status" value="1"/>
</dbReference>
<evidence type="ECO:0000256" key="1">
    <source>
        <dbReference type="ARBA" id="ARBA00022980"/>
    </source>
</evidence>
<dbReference type="Gene3D" id="3.30.1320.10">
    <property type="match status" value="1"/>
</dbReference>
<dbReference type="PANTHER" id="PTHR12919">
    <property type="entry name" value="30S RIBOSOMAL PROTEIN S16"/>
    <property type="match status" value="1"/>
</dbReference>
<comment type="caution">
    <text evidence="4">The sequence shown here is derived from an EMBL/GenBank/DDBJ whole genome shotgun (WGS) entry which is preliminary data.</text>
</comment>
<comment type="similarity">
    <text evidence="3">Belongs to the bacterial ribosomal protein bS16 family.</text>
</comment>
<dbReference type="InterPro" id="IPR020592">
    <property type="entry name" value="Ribosomal_bS16_CS"/>
</dbReference>
<dbReference type="GO" id="GO:0003735">
    <property type="term" value="F:structural constituent of ribosome"/>
    <property type="evidence" value="ECO:0007669"/>
    <property type="project" value="InterPro"/>
</dbReference>
<dbReference type="GO" id="GO:0015935">
    <property type="term" value="C:small ribosomal subunit"/>
    <property type="evidence" value="ECO:0007669"/>
    <property type="project" value="TreeGrafter"/>
</dbReference>
<dbReference type="AlphaFoldDB" id="A0A831U2C2"/>